<evidence type="ECO:0000313" key="9">
    <source>
        <dbReference type="Proteomes" id="UP000238350"/>
    </source>
</evidence>
<evidence type="ECO:0000256" key="5">
    <source>
        <dbReference type="PROSITE-ProRule" id="PRU00221"/>
    </source>
</evidence>
<feature type="compositionally biased region" description="Low complexity" evidence="6">
    <location>
        <begin position="70"/>
        <end position="88"/>
    </location>
</feature>
<dbReference type="Proteomes" id="UP000238350">
    <property type="component" value="Unassembled WGS sequence"/>
</dbReference>
<keyword evidence="3" id="KW-0677">Repeat</keyword>
<dbReference type="InterPro" id="IPR036322">
    <property type="entry name" value="WD40_repeat_dom_sf"/>
</dbReference>
<feature type="repeat" description="WD" evidence="5">
    <location>
        <begin position="419"/>
        <end position="460"/>
    </location>
</feature>
<organism evidence="8 9">
    <name type="scientific">Wickerhamiella sorbophila</name>
    <dbReference type="NCBI Taxonomy" id="45607"/>
    <lineage>
        <taxon>Eukaryota</taxon>
        <taxon>Fungi</taxon>
        <taxon>Dikarya</taxon>
        <taxon>Ascomycota</taxon>
        <taxon>Saccharomycotina</taxon>
        <taxon>Dipodascomycetes</taxon>
        <taxon>Dipodascales</taxon>
        <taxon>Trichomonascaceae</taxon>
        <taxon>Wickerhamiella</taxon>
    </lineage>
</organism>
<accession>A0A2T0FJR0</accession>
<evidence type="ECO:0000256" key="3">
    <source>
        <dbReference type="ARBA" id="ARBA00022737"/>
    </source>
</evidence>
<name>A0A2T0FJR0_9ASCO</name>
<dbReference type="EMBL" id="NDIQ01000021">
    <property type="protein sequence ID" value="PRT55218.1"/>
    <property type="molecule type" value="Genomic_DNA"/>
</dbReference>
<feature type="repeat" description="WD" evidence="5">
    <location>
        <begin position="206"/>
        <end position="247"/>
    </location>
</feature>
<evidence type="ECO:0000256" key="4">
    <source>
        <dbReference type="ARBA" id="ARBA00023306"/>
    </source>
</evidence>
<dbReference type="PANTHER" id="PTHR19918">
    <property type="entry name" value="CELL DIVISION CYCLE 20 CDC20 FIZZY -RELATED"/>
    <property type="match status" value="1"/>
</dbReference>
<feature type="repeat" description="WD" evidence="5">
    <location>
        <begin position="289"/>
        <end position="330"/>
    </location>
</feature>
<feature type="compositionally biased region" description="Basic and acidic residues" evidence="6">
    <location>
        <begin position="89"/>
        <end position="100"/>
    </location>
</feature>
<feature type="domain" description="CDC20/Fizzy WD40" evidence="7">
    <location>
        <begin position="162"/>
        <end position="450"/>
    </location>
</feature>
<protein>
    <submittedName>
        <fullName evidence="8">Protein FIZZY-RELATED 2</fullName>
    </submittedName>
</protein>
<dbReference type="PROSITE" id="PS50082">
    <property type="entry name" value="WD_REPEATS_2"/>
    <property type="match status" value="3"/>
</dbReference>
<feature type="region of interest" description="Disordered" evidence="6">
    <location>
        <begin position="1"/>
        <end position="29"/>
    </location>
</feature>
<dbReference type="AlphaFoldDB" id="A0A2T0FJR0"/>
<reference evidence="8 9" key="1">
    <citation type="submission" date="2017-04" db="EMBL/GenBank/DDBJ databases">
        <title>Genome sequencing of [Candida] sorbophila.</title>
        <authorList>
            <person name="Ahn J.O."/>
        </authorList>
    </citation>
    <scope>NUCLEOTIDE SEQUENCE [LARGE SCALE GENOMIC DNA]</scope>
    <source>
        <strain evidence="8 9">DS02</strain>
    </source>
</reference>
<keyword evidence="2 5" id="KW-0853">WD repeat</keyword>
<dbReference type="Pfam" id="PF24807">
    <property type="entry name" value="WD40_CDC20-Fz"/>
    <property type="match status" value="1"/>
</dbReference>
<feature type="region of interest" description="Disordered" evidence="6">
    <location>
        <begin position="70"/>
        <end position="131"/>
    </location>
</feature>
<dbReference type="GO" id="GO:0010997">
    <property type="term" value="F:anaphase-promoting complex binding"/>
    <property type="evidence" value="ECO:0007669"/>
    <property type="project" value="InterPro"/>
</dbReference>
<evidence type="ECO:0000256" key="1">
    <source>
        <dbReference type="ARBA" id="ARBA00006445"/>
    </source>
</evidence>
<dbReference type="GO" id="GO:1905786">
    <property type="term" value="P:positive regulation of anaphase-promoting complex-dependent catabolic process"/>
    <property type="evidence" value="ECO:0007669"/>
    <property type="project" value="TreeGrafter"/>
</dbReference>
<gene>
    <name evidence="8" type="ORF">B9G98_02838</name>
</gene>
<dbReference type="OrthoDB" id="10263272at2759"/>
<dbReference type="InterPro" id="IPR056150">
    <property type="entry name" value="WD40_CDC20-Fz"/>
</dbReference>
<dbReference type="GeneID" id="36516586"/>
<evidence type="ECO:0000259" key="7">
    <source>
        <dbReference type="Pfam" id="PF24807"/>
    </source>
</evidence>
<dbReference type="PRINTS" id="PR00320">
    <property type="entry name" value="GPROTEINBRPT"/>
</dbReference>
<feature type="compositionally biased region" description="Polar residues" evidence="6">
    <location>
        <begin position="101"/>
        <end position="120"/>
    </location>
</feature>
<evidence type="ECO:0000256" key="2">
    <source>
        <dbReference type="ARBA" id="ARBA00022574"/>
    </source>
</evidence>
<sequence length="472" mass="53016">MEERLGSVPSTPRKKRTRDRFIPNRSAMDLSGAFSLAGEARSPSVTNSEVADQAYSEVLKAELFGTELPSSAASTSSWSSPQSSIGSSPDRKNRGGRRETQSLPTTPRKNRNLFSYSPSKRATRATENEVFSSSPMRLDSQLFLLSPKKRPREIERTPYKALDAPMHADDFYLNLLEWGPQNYLAVGLGSSVYIWNRETEEVHELCQLDTDKVCSVSWINTGTHLAVGTQDGLVQIWDVENSRCIRQMRGHTRRVMSLSWNSHVLSSGSEDTTILHHDVRSHVQYTHQLKAHRGQVCGLRWNTELNQLASGANDDKVFIWDGMSQEPLYEFSEHRGAVKALAWSPHNRGLLATGGGTYDRRLIFWNTLTGQRLSEFDTGSQVCNVLWSAKTREIVSSHGFSNYQIAIWQYPSMQQVVSLTGHQSRVLSLSQSHDGEMLASGAGDETVRLWNIYQGDKTKDGDSRLSIYSQLR</sequence>
<dbReference type="PROSITE" id="PS00678">
    <property type="entry name" value="WD_REPEATS_1"/>
    <property type="match status" value="1"/>
</dbReference>
<keyword evidence="9" id="KW-1185">Reference proteome</keyword>
<dbReference type="STRING" id="45607.A0A2T0FJR0"/>
<comment type="similarity">
    <text evidence="1">Belongs to the WD repeat CDC20/Fizzy family.</text>
</comment>
<dbReference type="InterPro" id="IPR015943">
    <property type="entry name" value="WD40/YVTN_repeat-like_dom_sf"/>
</dbReference>
<keyword evidence="4" id="KW-0131">Cell cycle</keyword>
<comment type="caution">
    <text evidence="8">The sequence shown here is derived from an EMBL/GenBank/DDBJ whole genome shotgun (WGS) entry which is preliminary data.</text>
</comment>
<dbReference type="GO" id="GO:1990757">
    <property type="term" value="F:ubiquitin ligase activator activity"/>
    <property type="evidence" value="ECO:0007669"/>
    <property type="project" value="TreeGrafter"/>
</dbReference>
<dbReference type="InterPro" id="IPR019775">
    <property type="entry name" value="WD40_repeat_CS"/>
</dbReference>
<dbReference type="GO" id="GO:0031145">
    <property type="term" value="P:anaphase-promoting complex-dependent catabolic process"/>
    <property type="evidence" value="ECO:0007669"/>
    <property type="project" value="TreeGrafter"/>
</dbReference>
<dbReference type="SUPFAM" id="SSF50978">
    <property type="entry name" value="WD40 repeat-like"/>
    <property type="match status" value="1"/>
</dbReference>
<dbReference type="InterPro" id="IPR020472">
    <property type="entry name" value="WD40_PAC1"/>
</dbReference>
<evidence type="ECO:0000313" key="8">
    <source>
        <dbReference type="EMBL" id="PRT55218.1"/>
    </source>
</evidence>
<dbReference type="InterPro" id="IPR033010">
    <property type="entry name" value="Cdc20/Fizzy"/>
</dbReference>
<dbReference type="RefSeq" id="XP_024665163.1">
    <property type="nucleotide sequence ID" value="XM_024809395.1"/>
</dbReference>
<dbReference type="PROSITE" id="PS50294">
    <property type="entry name" value="WD_REPEATS_REGION"/>
    <property type="match status" value="3"/>
</dbReference>
<dbReference type="PANTHER" id="PTHR19918:SF1">
    <property type="entry name" value="FIZZY-RELATED PROTEIN HOMOLOG"/>
    <property type="match status" value="1"/>
</dbReference>
<dbReference type="Gene3D" id="2.130.10.10">
    <property type="entry name" value="YVTN repeat-like/Quinoprotein amine dehydrogenase"/>
    <property type="match status" value="1"/>
</dbReference>
<proteinExistence type="inferred from homology"/>
<dbReference type="GO" id="GO:0005680">
    <property type="term" value="C:anaphase-promoting complex"/>
    <property type="evidence" value="ECO:0007669"/>
    <property type="project" value="TreeGrafter"/>
</dbReference>
<dbReference type="CDD" id="cd00200">
    <property type="entry name" value="WD40"/>
    <property type="match status" value="1"/>
</dbReference>
<dbReference type="SMART" id="SM00320">
    <property type="entry name" value="WD40"/>
    <property type="match status" value="5"/>
</dbReference>
<dbReference type="InterPro" id="IPR001680">
    <property type="entry name" value="WD40_rpt"/>
</dbReference>
<evidence type="ECO:0000256" key="6">
    <source>
        <dbReference type="SAM" id="MobiDB-lite"/>
    </source>
</evidence>